<dbReference type="PANTHER" id="PTHR28663">
    <property type="entry name" value="COILED-COIL DOMAIN-CONTAINING PROTEIN 173"/>
    <property type="match status" value="1"/>
</dbReference>
<accession>A0A507E7A3</accession>
<reference evidence="2 3" key="1">
    <citation type="journal article" date="2019" name="Sci. Rep.">
        <title>Comparative genomics of chytrid fungi reveal insights into the obligate biotrophic and pathogenic lifestyle of Synchytrium endobioticum.</title>
        <authorList>
            <person name="van de Vossenberg B.T.L.H."/>
            <person name="Warris S."/>
            <person name="Nguyen H.D.T."/>
            <person name="van Gent-Pelzer M.P.E."/>
            <person name="Joly D.L."/>
            <person name="van de Geest H.C."/>
            <person name="Bonants P.J.M."/>
            <person name="Smith D.S."/>
            <person name="Levesque C.A."/>
            <person name="van der Lee T.A.J."/>
        </authorList>
    </citation>
    <scope>NUCLEOTIDE SEQUENCE [LARGE SCALE GENOMIC DNA]</scope>
    <source>
        <strain evidence="2 3">CBS 809.83</strain>
    </source>
</reference>
<gene>
    <name evidence="2" type="ORF">PhCBS80983_g02648</name>
</gene>
<dbReference type="STRING" id="109895.A0A507E7A3"/>
<dbReference type="AlphaFoldDB" id="A0A507E7A3"/>
<feature type="region of interest" description="Disordered" evidence="1">
    <location>
        <begin position="523"/>
        <end position="542"/>
    </location>
</feature>
<feature type="compositionally biased region" description="Low complexity" evidence="1">
    <location>
        <begin position="529"/>
        <end position="542"/>
    </location>
</feature>
<evidence type="ECO:0008006" key="4">
    <source>
        <dbReference type="Google" id="ProtNLM"/>
    </source>
</evidence>
<feature type="compositionally biased region" description="Low complexity" evidence="1">
    <location>
        <begin position="572"/>
        <end position="584"/>
    </location>
</feature>
<evidence type="ECO:0000313" key="3">
    <source>
        <dbReference type="Proteomes" id="UP000318582"/>
    </source>
</evidence>
<dbReference type="EMBL" id="QEAQ01000028">
    <property type="protein sequence ID" value="TPX59175.1"/>
    <property type="molecule type" value="Genomic_DNA"/>
</dbReference>
<organism evidence="2 3">
    <name type="scientific">Powellomyces hirtus</name>
    <dbReference type="NCBI Taxonomy" id="109895"/>
    <lineage>
        <taxon>Eukaryota</taxon>
        <taxon>Fungi</taxon>
        <taxon>Fungi incertae sedis</taxon>
        <taxon>Chytridiomycota</taxon>
        <taxon>Chytridiomycota incertae sedis</taxon>
        <taxon>Chytridiomycetes</taxon>
        <taxon>Spizellomycetales</taxon>
        <taxon>Powellomycetaceae</taxon>
        <taxon>Powellomyces</taxon>
    </lineage>
</organism>
<protein>
    <recommendedName>
        <fullName evidence="4">Trichohyalin-plectin-homology domain-containing protein</fullName>
    </recommendedName>
</protein>
<name>A0A507E7A3_9FUNG</name>
<feature type="region of interest" description="Disordered" evidence="1">
    <location>
        <begin position="548"/>
        <end position="603"/>
    </location>
</feature>
<proteinExistence type="predicted"/>
<keyword evidence="3" id="KW-1185">Reference proteome</keyword>
<dbReference type="Proteomes" id="UP000318582">
    <property type="component" value="Unassembled WGS sequence"/>
</dbReference>
<evidence type="ECO:0000313" key="2">
    <source>
        <dbReference type="EMBL" id="TPX59175.1"/>
    </source>
</evidence>
<comment type="caution">
    <text evidence="2">The sequence shown here is derived from an EMBL/GenBank/DDBJ whole genome shotgun (WGS) entry which is preliminary data.</text>
</comment>
<evidence type="ECO:0000256" key="1">
    <source>
        <dbReference type="SAM" id="MobiDB-lite"/>
    </source>
</evidence>
<sequence>MSVGILQNNIGPHLGFYPGEYNTTIAPRTVSKPRKRDDTVVVSAVDLRYLTQQIDGVGIEAKLLEMQKADRDRRHQLSKDRIANWDNTYAGTRRRRLQARMDRLEAEEAERVRIDKEYAFEEAQRRIECIARAKQLQYAETDMVKNFHSKVILFETLQERDMQLELKKQVAGADKAIDQGYYMATCAEVAAGNKRDMLAEIEKRKRGVLVQNVQREQAKEKRARDALEEKRGDTLENTLLTGSHFASQHATLERKRAQQAAFREDLKLQQRDAVQRAEAAAAEEAARANAAEKWVTRKKLQVAKKKEMERECRAKAMKRKQQSGEEAARKAQEAEARIDAAVVKAMQEREVREQALQRTEAAKRWKAGEDLAESYRDHVNRAEAANKARIEDEAATLRGYLAIESATLAERRTKVEDARRKGKELQESHVHDMAQHILNRQAVVQNSLKEAAELASTQQNELNDLHTYMRSLANEPWAKPNTRLQLYVDAETAPKITGPTSAFPPGDHRGWVDTGRRLGFPTRESQLAQQRQQQQQQYQQPPVVVVRPTVGAGPASRPQSCAKLVRGDNLNGRTSASSSRPGSSGKNGAGLGITGLPALPTRA</sequence>
<dbReference type="PANTHER" id="PTHR28663:SF1">
    <property type="entry name" value="CILIA- AND FLAGELLA- ASSOCIATED PROTEIN 210"/>
    <property type="match status" value="1"/>
</dbReference>
<dbReference type="InterPro" id="IPR039986">
    <property type="entry name" value="CFAP210"/>
</dbReference>